<dbReference type="PROSITE" id="PS51257">
    <property type="entry name" value="PROKAR_LIPOPROTEIN"/>
    <property type="match status" value="1"/>
</dbReference>
<gene>
    <name evidence="2" type="ORF">A3K06_02570</name>
</gene>
<dbReference type="InterPro" id="IPR052025">
    <property type="entry name" value="Xyloglucanase_GH74"/>
</dbReference>
<dbReference type="PANTHER" id="PTHR43739:SF5">
    <property type="entry name" value="EXO-ALPHA-SIALIDASE"/>
    <property type="match status" value="1"/>
</dbReference>
<dbReference type="AlphaFoldDB" id="A0A1F5NE35"/>
<reference evidence="2 3" key="1">
    <citation type="journal article" date="2016" name="Nat. Commun.">
        <title>Thousands of microbial genomes shed light on interconnected biogeochemical processes in an aquifer system.</title>
        <authorList>
            <person name="Anantharaman K."/>
            <person name="Brown C.T."/>
            <person name="Hug L.A."/>
            <person name="Sharon I."/>
            <person name="Castelle C.J."/>
            <person name="Probst A.J."/>
            <person name="Thomas B.C."/>
            <person name="Singh A."/>
            <person name="Wilkins M.J."/>
            <person name="Karaoz U."/>
            <person name="Brodie E.L."/>
            <person name="Williams K.H."/>
            <person name="Hubbard S.S."/>
            <person name="Banfield J.F."/>
        </authorList>
    </citation>
    <scope>NUCLEOTIDE SEQUENCE [LARGE SCALE GENOMIC DNA]</scope>
</reference>
<dbReference type="GO" id="GO:0010411">
    <property type="term" value="P:xyloglucan metabolic process"/>
    <property type="evidence" value="ECO:0007669"/>
    <property type="project" value="TreeGrafter"/>
</dbReference>
<dbReference type="PANTHER" id="PTHR43739">
    <property type="entry name" value="XYLOGLUCANASE (EUROFUNG)"/>
    <property type="match status" value="1"/>
</dbReference>
<proteinExistence type="predicted"/>
<dbReference type="CDD" id="cd15482">
    <property type="entry name" value="Sialidase_non-viral"/>
    <property type="match status" value="1"/>
</dbReference>
<dbReference type="Pfam" id="PF14870">
    <property type="entry name" value="PSII_BNR"/>
    <property type="match status" value="1"/>
</dbReference>
<dbReference type="Gene3D" id="2.130.10.10">
    <property type="entry name" value="YVTN repeat-like/Quinoprotein amine dehydrogenase"/>
    <property type="match status" value="3"/>
</dbReference>
<organism evidence="2 3">
    <name type="scientific">Candidatus Doudnabacteria bacterium RIFCSPHIGHO2_01_52_17</name>
    <dbReference type="NCBI Taxonomy" id="1817820"/>
    <lineage>
        <taxon>Bacteria</taxon>
        <taxon>Candidatus Doudnaibacteriota</taxon>
    </lineage>
</organism>
<protein>
    <recommendedName>
        <fullName evidence="1">Photosynthesis system II assembly factor Ycf48/Hcf136-like domain-containing protein</fullName>
    </recommendedName>
</protein>
<dbReference type="SUPFAM" id="SSF110296">
    <property type="entry name" value="Oligoxyloglucan reducing end-specific cellobiohydrolase"/>
    <property type="match status" value="2"/>
</dbReference>
<evidence type="ECO:0000313" key="3">
    <source>
        <dbReference type="Proteomes" id="UP000176547"/>
    </source>
</evidence>
<dbReference type="Proteomes" id="UP000176547">
    <property type="component" value="Unassembled WGS sequence"/>
</dbReference>
<evidence type="ECO:0000313" key="2">
    <source>
        <dbReference type="EMBL" id="OGE75929.1"/>
    </source>
</evidence>
<dbReference type="InterPro" id="IPR015943">
    <property type="entry name" value="WD40/YVTN_repeat-like_dom_sf"/>
</dbReference>
<name>A0A1F5NE35_9BACT</name>
<sequence>MKKAIVLILPIFFLAQSCNILTSGLTGKGGSGSRGVFISTDNGQTWQESNALTAGGSISGANVNRLVVDRNDSKNLLAVTGNSGVYASNDSGATWFQFLPNVSGHDAYLNPQNSQEIVVAGVSGSRPAIVKSIDGGGAWTQVYSHPVAEAAVTAIVYDQRNPAILYAGLSTGTIIKSIDGGLNWNILVTHKDRVVRLLLSANGSTLYMLGRAQGLKKSNDGGRTWTDLELPEKTTEHNDLAFENPANANVLYLAASTGLYKTTDGGGRWSKLSIPATPSVTQVSAVTVSGANNSQVFAAVRSTIYRSDDGGASWRTQSLPTNRVVSGIIIDPQEPSRVYAGLKEP</sequence>
<comment type="caution">
    <text evidence="2">The sequence shown here is derived from an EMBL/GenBank/DDBJ whole genome shotgun (WGS) entry which is preliminary data.</text>
</comment>
<dbReference type="EMBL" id="MFEG01000023">
    <property type="protein sequence ID" value="OGE75929.1"/>
    <property type="molecule type" value="Genomic_DNA"/>
</dbReference>
<dbReference type="Pfam" id="PF02012">
    <property type="entry name" value="BNR"/>
    <property type="match status" value="1"/>
</dbReference>
<accession>A0A1F5NE35</accession>
<dbReference type="InterPro" id="IPR028203">
    <property type="entry name" value="PSII_CF48-like_dom"/>
</dbReference>
<dbReference type="InterPro" id="IPR002860">
    <property type="entry name" value="BNR_rpt"/>
</dbReference>
<feature type="domain" description="Photosynthesis system II assembly factor Ycf48/Hcf136-like" evidence="1">
    <location>
        <begin position="207"/>
        <end position="318"/>
    </location>
</feature>
<evidence type="ECO:0000259" key="1">
    <source>
        <dbReference type="Pfam" id="PF14870"/>
    </source>
</evidence>